<organism evidence="1">
    <name type="scientific">Anguilla anguilla</name>
    <name type="common">European freshwater eel</name>
    <name type="synonym">Muraena anguilla</name>
    <dbReference type="NCBI Taxonomy" id="7936"/>
    <lineage>
        <taxon>Eukaryota</taxon>
        <taxon>Metazoa</taxon>
        <taxon>Chordata</taxon>
        <taxon>Craniata</taxon>
        <taxon>Vertebrata</taxon>
        <taxon>Euteleostomi</taxon>
        <taxon>Actinopterygii</taxon>
        <taxon>Neopterygii</taxon>
        <taxon>Teleostei</taxon>
        <taxon>Anguilliformes</taxon>
        <taxon>Anguillidae</taxon>
        <taxon>Anguilla</taxon>
    </lineage>
</organism>
<sequence>MSYVLRDSFEPTGVLLRKASALIGLYLYMRDSTANATAI</sequence>
<dbReference type="EMBL" id="GBXM01040911">
    <property type="protein sequence ID" value="JAH67666.1"/>
    <property type="molecule type" value="Transcribed_RNA"/>
</dbReference>
<proteinExistence type="predicted"/>
<reference evidence="1" key="2">
    <citation type="journal article" date="2015" name="Fish Shellfish Immunol.">
        <title>Early steps in the European eel (Anguilla anguilla)-Vibrio vulnificus interaction in the gills: Role of the RtxA13 toxin.</title>
        <authorList>
            <person name="Callol A."/>
            <person name="Pajuelo D."/>
            <person name="Ebbesson L."/>
            <person name="Teles M."/>
            <person name="MacKenzie S."/>
            <person name="Amaro C."/>
        </authorList>
    </citation>
    <scope>NUCLEOTIDE SEQUENCE</scope>
</reference>
<evidence type="ECO:0000313" key="1">
    <source>
        <dbReference type="EMBL" id="JAH67666.1"/>
    </source>
</evidence>
<reference evidence="1" key="1">
    <citation type="submission" date="2014-11" db="EMBL/GenBank/DDBJ databases">
        <authorList>
            <person name="Amaro Gonzalez C."/>
        </authorList>
    </citation>
    <scope>NUCLEOTIDE SEQUENCE</scope>
</reference>
<name>A0A0E9UPG3_ANGAN</name>
<dbReference type="AlphaFoldDB" id="A0A0E9UPG3"/>
<accession>A0A0E9UPG3</accession>
<protein>
    <submittedName>
        <fullName evidence="1">Uncharacterized protein</fullName>
    </submittedName>
</protein>